<organism evidence="1">
    <name type="scientific">Arion vulgaris</name>
    <dbReference type="NCBI Taxonomy" id="1028688"/>
    <lineage>
        <taxon>Eukaryota</taxon>
        <taxon>Metazoa</taxon>
        <taxon>Spiralia</taxon>
        <taxon>Lophotrochozoa</taxon>
        <taxon>Mollusca</taxon>
        <taxon>Gastropoda</taxon>
        <taxon>Heterobranchia</taxon>
        <taxon>Euthyneura</taxon>
        <taxon>Panpulmonata</taxon>
        <taxon>Eupulmonata</taxon>
        <taxon>Stylommatophora</taxon>
        <taxon>Helicina</taxon>
        <taxon>Arionoidea</taxon>
        <taxon>Arionidae</taxon>
        <taxon>Arion</taxon>
    </lineage>
</organism>
<evidence type="ECO:0000313" key="1">
    <source>
        <dbReference type="EMBL" id="CEK66437.1"/>
    </source>
</evidence>
<reference evidence="1" key="1">
    <citation type="submission" date="2014-12" db="EMBL/GenBank/DDBJ databases">
        <title>Insight into the proteome of Arion vulgaris.</title>
        <authorList>
            <person name="Aradska J."/>
            <person name="Bulat T."/>
            <person name="Smidak R."/>
            <person name="Sarate P."/>
            <person name="Gangsoo J."/>
            <person name="Sialana F."/>
            <person name="Bilban M."/>
            <person name="Lubec G."/>
        </authorList>
    </citation>
    <scope>NUCLEOTIDE SEQUENCE</scope>
    <source>
        <tissue evidence="1">Skin</tissue>
    </source>
</reference>
<feature type="non-terminal residue" evidence="1">
    <location>
        <position position="1"/>
    </location>
</feature>
<proteinExistence type="predicted"/>
<dbReference type="EMBL" id="HACG01019572">
    <property type="protein sequence ID" value="CEK66437.1"/>
    <property type="molecule type" value="Transcribed_RNA"/>
</dbReference>
<sequence>PGQQPGSGVTTKGKEVCSDHHFVCLIKVWVRVERFGKDGLEKTHWKAFSRKLVHRQMPS</sequence>
<protein>
    <submittedName>
        <fullName evidence="1">Uncharacterized protein</fullName>
    </submittedName>
</protein>
<accession>A0A0B6ZDE9</accession>
<gene>
    <name evidence="1" type="primary">ORF58760</name>
</gene>
<dbReference type="AlphaFoldDB" id="A0A0B6ZDE9"/>
<name>A0A0B6ZDE9_9EUPU</name>